<feature type="chain" id="PRO_5001962533" description="DUF4398 domain-containing protein" evidence="2">
    <location>
        <begin position="26"/>
        <end position="126"/>
    </location>
</feature>
<keyword evidence="5" id="KW-1185">Reference proteome</keyword>
<keyword evidence="2" id="KW-0732">Signal</keyword>
<feature type="domain" description="DUF4398" evidence="3">
    <location>
        <begin position="32"/>
        <end position="108"/>
    </location>
</feature>
<dbReference type="InterPro" id="IPR025511">
    <property type="entry name" value="DUF4398"/>
</dbReference>
<organism evidence="4 5">
    <name type="scientific">Lysobacter daejeonensis GH1-9</name>
    <dbReference type="NCBI Taxonomy" id="1385517"/>
    <lineage>
        <taxon>Bacteria</taxon>
        <taxon>Pseudomonadati</taxon>
        <taxon>Pseudomonadota</taxon>
        <taxon>Gammaproteobacteria</taxon>
        <taxon>Lysobacterales</taxon>
        <taxon>Lysobacteraceae</taxon>
        <taxon>Aerolutibacter</taxon>
    </lineage>
</organism>
<accession>A0A0A0EYF8</accession>
<gene>
    <name evidence="4" type="ORF">N800_00315</name>
</gene>
<dbReference type="OrthoDB" id="6028453at2"/>
<dbReference type="AlphaFoldDB" id="A0A0A0EYF8"/>
<comment type="caution">
    <text evidence="4">The sequence shown here is derived from an EMBL/GenBank/DDBJ whole genome shotgun (WGS) entry which is preliminary data.</text>
</comment>
<evidence type="ECO:0000313" key="5">
    <source>
        <dbReference type="Proteomes" id="UP000029998"/>
    </source>
</evidence>
<feature type="region of interest" description="Disordered" evidence="1">
    <location>
        <begin position="36"/>
        <end position="55"/>
    </location>
</feature>
<dbReference type="eggNOG" id="ENOG50339TY">
    <property type="taxonomic scope" value="Bacteria"/>
</dbReference>
<dbReference type="EMBL" id="AVPU01000007">
    <property type="protein sequence ID" value="KGM55108.1"/>
    <property type="molecule type" value="Genomic_DNA"/>
</dbReference>
<evidence type="ECO:0000256" key="2">
    <source>
        <dbReference type="SAM" id="SignalP"/>
    </source>
</evidence>
<dbReference type="Pfam" id="PF14346">
    <property type="entry name" value="DUF4398"/>
    <property type="match status" value="1"/>
</dbReference>
<reference evidence="4 5" key="1">
    <citation type="submission" date="2013-08" db="EMBL/GenBank/DDBJ databases">
        <title>Genome sequencing of Lysobacter.</title>
        <authorList>
            <person name="Zhang S."/>
            <person name="Wang G."/>
        </authorList>
    </citation>
    <scope>NUCLEOTIDE SEQUENCE [LARGE SCALE GENOMIC DNA]</scope>
    <source>
        <strain evidence="4 5">GH1-9</strain>
    </source>
</reference>
<sequence length="126" mass="13408">MNPSFAHFRFPLLVVFLICALGACASLPPPTQELANAQQAVTRADGADASQHAPDQLATARDALGRAQAAMAAGKEDDARRMALAAAAEADLAYARSREAVTRAELAQRQAEVAELRRRLQLEEGP</sequence>
<evidence type="ECO:0000313" key="4">
    <source>
        <dbReference type="EMBL" id="KGM55108.1"/>
    </source>
</evidence>
<feature type="signal peptide" evidence="2">
    <location>
        <begin position="1"/>
        <end position="25"/>
    </location>
</feature>
<dbReference type="Gene3D" id="1.20.1270.390">
    <property type="match status" value="1"/>
</dbReference>
<dbReference type="RefSeq" id="WP_036135881.1">
    <property type="nucleotide sequence ID" value="NZ_AVPU01000007.1"/>
</dbReference>
<evidence type="ECO:0000259" key="3">
    <source>
        <dbReference type="Pfam" id="PF14346"/>
    </source>
</evidence>
<protein>
    <recommendedName>
        <fullName evidence="3">DUF4398 domain-containing protein</fullName>
    </recommendedName>
</protein>
<dbReference type="STRING" id="1385517.N800_00315"/>
<evidence type="ECO:0000256" key="1">
    <source>
        <dbReference type="SAM" id="MobiDB-lite"/>
    </source>
</evidence>
<proteinExistence type="predicted"/>
<dbReference type="Proteomes" id="UP000029998">
    <property type="component" value="Unassembled WGS sequence"/>
</dbReference>
<name>A0A0A0EYF8_9GAMM</name>